<evidence type="ECO:0000256" key="8">
    <source>
        <dbReference type="ARBA" id="ARBA00023146"/>
    </source>
</evidence>
<dbReference type="EC" id="6.1.1.6" evidence="2 11"/>
<reference evidence="14 15" key="1">
    <citation type="journal article" date="2011" name="Science">
        <title>The Selaginella genome identifies genetic changes associated with the evolution of vascular plants.</title>
        <authorList>
            <person name="Banks J.A."/>
            <person name="Nishiyama T."/>
            <person name="Hasebe M."/>
            <person name="Bowman J.L."/>
            <person name="Gribskov M."/>
            <person name="dePamphilis C."/>
            <person name="Albert V.A."/>
            <person name="Aono N."/>
            <person name="Aoyama T."/>
            <person name="Ambrose B.A."/>
            <person name="Ashton N.W."/>
            <person name="Axtell M.J."/>
            <person name="Barker E."/>
            <person name="Barker M.S."/>
            <person name="Bennetzen J.L."/>
            <person name="Bonawitz N.D."/>
            <person name="Chapple C."/>
            <person name="Cheng C."/>
            <person name="Correa L.G."/>
            <person name="Dacre M."/>
            <person name="DeBarry J."/>
            <person name="Dreyer I."/>
            <person name="Elias M."/>
            <person name="Engstrom E.M."/>
            <person name="Estelle M."/>
            <person name="Feng L."/>
            <person name="Finet C."/>
            <person name="Floyd S.K."/>
            <person name="Frommer W.B."/>
            <person name="Fujita T."/>
            <person name="Gramzow L."/>
            <person name="Gutensohn M."/>
            <person name="Harholt J."/>
            <person name="Hattori M."/>
            <person name="Heyl A."/>
            <person name="Hirai T."/>
            <person name="Hiwatashi Y."/>
            <person name="Ishikawa M."/>
            <person name="Iwata M."/>
            <person name="Karol K.G."/>
            <person name="Koehler B."/>
            <person name="Kolukisaoglu U."/>
            <person name="Kubo M."/>
            <person name="Kurata T."/>
            <person name="Lalonde S."/>
            <person name="Li K."/>
            <person name="Li Y."/>
            <person name="Litt A."/>
            <person name="Lyons E."/>
            <person name="Manning G."/>
            <person name="Maruyama T."/>
            <person name="Michael T.P."/>
            <person name="Mikami K."/>
            <person name="Miyazaki S."/>
            <person name="Morinaga S."/>
            <person name="Murata T."/>
            <person name="Mueller-Roeber B."/>
            <person name="Nelson D.R."/>
            <person name="Obara M."/>
            <person name="Oguri Y."/>
            <person name="Olmstead R.G."/>
            <person name="Onodera N."/>
            <person name="Petersen B.L."/>
            <person name="Pils B."/>
            <person name="Prigge M."/>
            <person name="Rensing S.A."/>
            <person name="Riano-Pachon D.M."/>
            <person name="Roberts A.W."/>
            <person name="Sato Y."/>
            <person name="Scheller H.V."/>
            <person name="Schulz B."/>
            <person name="Schulz C."/>
            <person name="Shakirov E.V."/>
            <person name="Shibagaki N."/>
            <person name="Shinohara N."/>
            <person name="Shippen D.E."/>
            <person name="Soerensen I."/>
            <person name="Sotooka R."/>
            <person name="Sugimoto N."/>
            <person name="Sugita M."/>
            <person name="Sumikawa N."/>
            <person name="Tanurdzic M."/>
            <person name="Theissen G."/>
            <person name="Ulvskov P."/>
            <person name="Wakazuki S."/>
            <person name="Weng J.K."/>
            <person name="Willats W.W."/>
            <person name="Wipf D."/>
            <person name="Wolf P.G."/>
            <person name="Yang L."/>
            <person name="Zimmer A.D."/>
            <person name="Zhu Q."/>
            <person name="Mitros T."/>
            <person name="Hellsten U."/>
            <person name="Loque D."/>
            <person name="Otillar R."/>
            <person name="Salamov A."/>
            <person name="Schmutz J."/>
            <person name="Shapiro H."/>
            <person name="Lindquist E."/>
            <person name="Lucas S."/>
            <person name="Rokhsar D."/>
            <person name="Grigoriev I.V."/>
        </authorList>
    </citation>
    <scope>NUCLEOTIDE SEQUENCE [LARGE SCALE GENOMIC DNA]</scope>
</reference>
<keyword evidence="3" id="KW-0436">Ligase</keyword>
<dbReference type="PROSITE" id="PS50862">
    <property type="entry name" value="AA_TRNA_LIGASE_II"/>
    <property type="match status" value="1"/>
</dbReference>
<dbReference type="Proteomes" id="UP000001514">
    <property type="component" value="Unassembled WGS sequence"/>
</dbReference>
<dbReference type="CDD" id="cd04322">
    <property type="entry name" value="LysRS_N"/>
    <property type="match status" value="1"/>
</dbReference>
<proteinExistence type="inferred from homology"/>
<dbReference type="PANTHER" id="PTHR42918">
    <property type="entry name" value="LYSYL-TRNA SYNTHETASE"/>
    <property type="match status" value="1"/>
</dbReference>
<evidence type="ECO:0000256" key="4">
    <source>
        <dbReference type="ARBA" id="ARBA00022723"/>
    </source>
</evidence>
<gene>
    <name evidence="14" type="ORF">SELMODRAFT_154531</name>
</gene>
<evidence type="ECO:0000256" key="2">
    <source>
        <dbReference type="ARBA" id="ARBA00013166"/>
    </source>
</evidence>
<dbReference type="FunFam" id="2.40.50.140:FF:000024">
    <property type="entry name" value="Lysine--tRNA ligase"/>
    <property type="match status" value="1"/>
</dbReference>
<dbReference type="NCBIfam" id="NF001756">
    <property type="entry name" value="PRK00484.1"/>
    <property type="match status" value="1"/>
</dbReference>
<keyword evidence="7" id="KW-0648">Protein biosynthesis</keyword>
<name>D8SDT6_SELML</name>
<evidence type="ECO:0000256" key="7">
    <source>
        <dbReference type="ARBA" id="ARBA00022917"/>
    </source>
</evidence>
<evidence type="ECO:0000313" key="14">
    <source>
        <dbReference type="EMBL" id="EFJ17397.1"/>
    </source>
</evidence>
<evidence type="ECO:0000256" key="10">
    <source>
        <dbReference type="ARBA" id="ARBA00048573"/>
    </source>
</evidence>
<dbReference type="GO" id="GO:0005737">
    <property type="term" value="C:cytoplasm"/>
    <property type="evidence" value="ECO:0000318"/>
    <property type="project" value="GO_Central"/>
</dbReference>
<dbReference type="NCBIfam" id="TIGR00499">
    <property type="entry name" value="lysS_bact"/>
    <property type="match status" value="1"/>
</dbReference>
<evidence type="ECO:0000259" key="13">
    <source>
        <dbReference type="PROSITE" id="PS50862"/>
    </source>
</evidence>
<dbReference type="OMA" id="ARSFITY"/>
<dbReference type="AlphaFoldDB" id="D8SDT6"/>
<evidence type="ECO:0000256" key="11">
    <source>
        <dbReference type="RuleBase" id="RU003748"/>
    </source>
</evidence>
<dbReference type="InParanoid" id="D8SDT6"/>
<dbReference type="PANTHER" id="PTHR42918:SF15">
    <property type="entry name" value="LYSINE--TRNA LIGASE, CHLOROPLASTIC_MITOCHONDRIAL"/>
    <property type="match status" value="1"/>
</dbReference>
<dbReference type="InterPro" id="IPR012340">
    <property type="entry name" value="NA-bd_OB-fold"/>
</dbReference>
<dbReference type="STRING" id="88036.D8SDT6"/>
<dbReference type="GO" id="GO:0006430">
    <property type="term" value="P:lysyl-tRNA aminoacylation"/>
    <property type="evidence" value="ECO:0000318"/>
    <property type="project" value="GO_Central"/>
</dbReference>
<evidence type="ECO:0000256" key="9">
    <source>
        <dbReference type="ARBA" id="ARBA00030563"/>
    </source>
</evidence>
<dbReference type="InterPro" id="IPR004365">
    <property type="entry name" value="NA-bd_OB_tRNA"/>
</dbReference>
<dbReference type="GO" id="GO:0005524">
    <property type="term" value="F:ATP binding"/>
    <property type="evidence" value="ECO:0007669"/>
    <property type="project" value="UniProtKB-KW"/>
</dbReference>
<dbReference type="PRINTS" id="PR00982">
    <property type="entry name" value="TRNASYNTHLYS"/>
</dbReference>
<accession>D8SDT6</accession>
<feature type="domain" description="Aminoacyl-transfer RNA synthetases class-II family profile" evidence="13">
    <location>
        <begin position="156"/>
        <end position="501"/>
    </location>
</feature>
<evidence type="ECO:0000256" key="1">
    <source>
        <dbReference type="ARBA" id="ARBA00008226"/>
    </source>
</evidence>
<dbReference type="InterPro" id="IPR045864">
    <property type="entry name" value="aa-tRNA-synth_II/BPL/LPL"/>
</dbReference>
<sequence>MRGLGIEPYAYSWNRTHKATQLQEKYADLPAGGVADSDEDRVSVAGRIFARRAFGKLAFLGIRDDSASIQLYCDKAKLESFTQLKSTVDIGDIVGATGTLKRTEKGELSVYVDNLVILTKSILPLPEKWHGLTDIEKRYRQRYLDMIMNPEVAGVFRARAKVVSAIRRFVEDLGFLEIETPILQGAAGGADARPFITHHNSLERDLFLRIATELHLKRMLVGGFERVYELGRIFRNEGISTRHNPEFTSIEIYQAYADYNDMMALAEELVTKCAEAIFGNAKLLYQGTEIALERPWRRASMQSLVQEATGIDFSAFGSDLSAAKSAALSALSPRKDESLQTVIANCATVGNVLNEVFEAVVEKTLIQPTFVTNHPVEVSPLAKAHRSFPGLVERFELYICGRELANAFSELTDPIEQRARFEAQIRAYNKQLEEAAAAARDRGESAVKQHKNDSYEVTLDEDFLTALEYGMPPTAGMGIGIDRLVMLLTDSPSIRDVIAFPVLKSQQ</sequence>
<dbReference type="FunFam" id="3.30.930.10:FF:000067">
    <property type="entry name" value="Lysine--tRNA ligase"/>
    <property type="match status" value="1"/>
</dbReference>
<keyword evidence="15" id="KW-1185">Reference proteome</keyword>
<evidence type="ECO:0000256" key="5">
    <source>
        <dbReference type="ARBA" id="ARBA00022741"/>
    </source>
</evidence>
<dbReference type="HOGENOM" id="CLU_008255_6_0_1"/>
<dbReference type="GO" id="GO:0005739">
    <property type="term" value="C:mitochondrion"/>
    <property type="evidence" value="ECO:0000318"/>
    <property type="project" value="GO_Central"/>
</dbReference>
<dbReference type="Gene3D" id="3.30.930.10">
    <property type="entry name" value="Bira Bifunctional Protein, Domain 2"/>
    <property type="match status" value="1"/>
</dbReference>
<comment type="catalytic activity">
    <reaction evidence="10 11">
        <text>tRNA(Lys) + L-lysine + ATP = L-lysyl-tRNA(Lys) + AMP + diphosphate</text>
        <dbReference type="Rhea" id="RHEA:20792"/>
        <dbReference type="Rhea" id="RHEA-COMP:9696"/>
        <dbReference type="Rhea" id="RHEA-COMP:9697"/>
        <dbReference type="ChEBI" id="CHEBI:30616"/>
        <dbReference type="ChEBI" id="CHEBI:32551"/>
        <dbReference type="ChEBI" id="CHEBI:33019"/>
        <dbReference type="ChEBI" id="CHEBI:78442"/>
        <dbReference type="ChEBI" id="CHEBI:78529"/>
        <dbReference type="ChEBI" id="CHEBI:456215"/>
        <dbReference type="EC" id="6.1.1.6"/>
    </reaction>
</comment>
<dbReference type="KEGG" id="smo:SELMODRAFT_154531"/>
<dbReference type="InterPro" id="IPR002313">
    <property type="entry name" value="Lys-tRNA-ligase_II"/>
</dbReference>
<keyword evidence="12" id="KW-0175">Coiled coil</keyword>
<comment type="similarity">
    <text evidence="1">Belongs to the class-II aminoacyl-tRNA synthetase family.</text>
</comment>
<dbReference type="SUPFAM" id="SSF50249">
    <property type="entry name" value="Nucleic acid-binding proteins"/>
    <property type="match status" value="1"/>
</dbReference>
<dbReference type="Pfam" id="PF01336">
    <property type="entry name" value="tRNA_anti-codon"/>
    <property type="match status" value="1"/>
</dbReference>
<dbReference type="FunCoup" id="D8SDT6">
    <property type="interactions" value="1410"/>
</dbReference>
<keyword evidence="8" id="KW-0030">Aminoacyl-tRNA synthetase</keyword>
<dbReference type="SUPFAM" id="SSF55681">
    <property type="entry name" value="Class II aaRS and biotin synthetases"/>
    <property type="match status" value="1"/>
</dbReference>
<evidence type="ECO:0000256" key="3">
    <source>
        <dbReference type="ARBA" id="ARBA00022598"/>
    </source>
</evidence>
<keyword evidence="6" id="KW-0067">ATP-binding</keyword>
<dbReference type="InterPro" id="IPR004364">
    <property type="entry name" value="Aa-tRNA-synt_II"/>
</dbReference>
<organism evidence="15">
    <name type="scientific">Selaginella moellendorffii</name>
    <name type="common">Spikemoss</name>
    <dbReference type="NCBI Taxonomy" id="88036"/>
    <lineage>
        <taxon>Eukaryota</taxon>
        <taxon>Viridiplantae</taxon>
        <taxon>Streptophyta</taxon>
        <taxon>Embryophyta</taxon>
        <taxon>Tracheophyta</taxon>
        <taxon>Lycopodiopsida</taxon>
        <taxon>Selaginellales</taxon>
        <taxon>Selaginellaceae</taxon>
        <taxon>Selaginella</taxon>
    </lineage>
</organism>
<keyword evidence="4" id="KW-0479">Metal-binding</keyword>
<dbReference type="Gene3D" id="2.40.50.140">
    <property type="entry name" value="Nucleic acid-binding proteins"/>
    <property type="match status" value="1"/>
</dbReference>
<dbReference type="CDD" id="cd00775">
    <property type="entry name" value="LysRS_core"/>
    <property type="match status" value="1"/>
</dbReference>
<dbReference type="Pfam" id="PF00152">
    <property type="entry name" value="tRNA-synt_2"/>
    <property type="match status" value="1"/>
</dbReference>
<dbReference type="GO" id="GO:0004824">
    <property type="term" value="F:lysine-tRNA ligase activity"/>
    <property type="evidence" value="ECO:0000318"/>
    <property type="project" value="GO_Central"/>
</dbReference>
<dbReference type="EMBL" id="GL377614">
    <property type="protein sequence ID" value="EFJ17397.1"/>
    <property type="molecule type" value="Genomic_DNA"/>
</dbReference>
<evidence type="ECO:0000313" key="15">
    <source>
        <dbReference type="Proteomes" id="UP000001514"/>
    </source>
</evidence>
<protein>
    <recommendedName>
        <fullName evidence="2 11">Lysine--tRNA ligase</fullName>
        <ecNumber evidence="2 11">6.1.1.6</ecNumber>
    </recommendedName>
    <alternativeName>
        <fullName evidence="9 11">Lysyl-tRNA synthetase</fullName>
    </alternativeName>
</protein>
<dbReference type="InterPro" id="IPR044136">
    <property type="entry name" value="Lys-tRNA-ligase_II_N"/>
</dbReference>
<evidence type="ECO:0000256" key="6">
    <source>
        <dbReference type="ARBA" id="ARBA00022840"/>
    </source>
</evidence>
<dbReference type="OrthoDB" id="21243at2759"/>
<keyword evidence="5" id="KW-0547">Nucleotide-binding</keyword>
<dbReference type="GO" id="GO:0046872">
    <property type="term" value="F:metal ion binding"/>
    <property type="evidence" value="ECO:0007669"/>
    <property type="project" value="UniProtKB-KW"/>
</dbReference>
<dbReference type="HAMAP" id="MF_00252">
    <property type="entry name" value="Lys_tRNA_synth_class2"/>
    <property type="match status" value="1"/>
</dbReference>
<dbReference type="InterPro" id="IPR018149">
    <property type="entry name" value="Lys-tRNA-synth_II_C"/>
</dbReference>
<dbReference type="GO" id="GO:0000049">
    <property type="term" value="F:tRNA binding"/>
    <property type="evidence" value="ECO:0000318"/>
    <property type="project" value="GO_Central"/>
</dbReference>
<feature type="coiled-coil region" evidence="12">
    <location>
        <begin position="418"/>
        <end position="449"/>
    </location>
</feature>
<dbReference type="InterPro" id="IPR006195">
    <property type="entry name" value="aa-tRNA-synth_II"/>
</dbReference>
<dbReference type="eggNOG" id="KOG1885">
    <property type="taxonomic scope" value="Eukaryota"/>
</dbReference>
<evidence type="ECO:0000256" key="12">
    <source>
        <dbReference type="SAM" id="Coils"/>
    </source>
</evidence>
<dbReference type="Gramene" id="EFJ17397">
    <property type="protein sequence ID" value="EFJ17397"/>
    <property type="gene ID" value="SELMODRAFT_154531"/>
</dbReference>